<organism evidence="2 3">
    <name type="scientific">Merluccius polli</name>
    <name type="common">Benguela hake</name>
    <name type="synonym">Merluccius cadenati</name>
    <dbReference type="NCBI Taxonomy" id="89951"/>
    <lineage>
        <taxon>Eukaryota</taxon>
        <taxon>Metazoa</taxon>
        <taxon>Chordata</taxon>
        <taxon>Craniata</taxon>
        <taxon>Vertebrata</taxon>
        <taxon>Euteleostomi</taxon>
        <taxon>Actinopterygii</taxon>
        <taxon>Neopterygii</taxon>
        <taxon>Teleostei</taxon>
        <taxon>Neoteleostei</taxon>
        <taxon>Acanthomorphata</taxon>
        <taxon>Zeiogadaria</taxon>
        <taxon>Gadariae</taxon>
        <taxon>Gadiformes</taxon>
        <taxon>Gadoidei</taxon>
        <taxon>Merlucciidae</taxon>
        <taxon>Merluccius</taxon>
    </lineage>
</organism>
<evidence type="ECO:0000313" key="2">
    <source>
        <dbReference type="EMBL" id="KAK0143195.1"/>
    </source>
</evidence>
<evidence type="ECO:0000313" key="3">
    <source>
        <dbReference type="Proteomes" id="UP001174136"/>
    </source>
</evidence>
<dbReference type="AlphaFoldDB" id="A0AA47NZS1"/>
<accession>A0AA47NZS1</accession>
<dbReference type="PANTHER" id="PTHR19446">
    <property type="entry name" value="REVERSE TRANSCRIPTASES"/>
    <property type="match status" value="1"/>
</dbReference>
<reference evidence="2" key="1">
    <citation type="journal article" date="2023" name="Front. Mar. Sci.">
        <title>A new Merluccius polli reference genome to investigate the effects of global change in West African waters.</title>
        <authorList>
            <person name="Mateo J.L."/>
            <person name="Blanco-Fernandez C."/>
            <person name="Garcia-Vazquez E."/>
            <person name="Machado-Schiaffino G."/>
        </authorList>
    </citation>
    <scope>NUCLEOTIDE SEQUENCE</scope>
    <source>
        <strain evidence="2">C29</strain>
        <tissue evidence="2">Fin</tissue>
    </source>
</reference>
<evidence type="ECO:0000256" key="1">
    <source>
        <dbReference type="SAM" id="MobiDB-lite"/>
    </source>
</evidence>
<dbReference type="Proteomes" id="UP001174136">
    <property type="component" value="Unassembled WGS sequence"/>
</dbReference>
<feature type="region of interest" description="Disordered" evidence="1">
    <location>
        <begin position="67"/>
        <end position="109"/>
    </location>
</feature>
<sequence length="1089" mass="125264">MTQKNSTAVDGLAAQAGHKLQSCICGWSKITSEKGLKIHQGRKKCLKELTKGPPIDHYFLRGRANQSDEVQWQETHHSPQGISTPDEAQPSTAPPTDMSPDPIRPQPAKNEWGTIDIDLVHLLGGLKGGVERKLEKIGDIIYSYGTERFGVKCKDLSTQKEPSAHLKSRRQQEIERLVKERRCLRKQWKKATEVEREGIEALQVDIKQRLATLRRAECLRRQHEKKERTRTAFYRDPYRFVKDLFVKEKTGTLKVPVRELEEHLRKTYSDNRRHVPITIPDDMPPIQPPEYQLDTRPPTWTCVPYRLYKNTPGVLNVLWKLMKIAWEKGIIPKAWRRAGGILIPKEKNSSTIHEFRQISLLNVEGRFSLVWWPKDSQLLEKEQLCRYLSAEGRDKWFLRMPGTCKCHLAPGTNGQEGKERSVCGFLKSCQCLRVLTRRHWQDLRKPHTDLSFHEVLWAAFNFFQVSEGITRLVKAYFQDLQFCVSTQANTTAWQQLEVGIMAGCTISQLAFTMAMELIIRASRWVVRGERLKSGLRLPPIRAYMDDMTTITTCTKRLLDKLQGNIRWARMEIKPSKSRRPAHQCELALDINDEPIPMILEKPIKRLGRWYYPGLKDTEQVEQLRQDTISGLKQINTTALPGKLKLWCFQFGLLPRLMWPISIYEVTLSHAKWLERLVNVQVRKWLGLPRCLSSIGLYGNGALSLPISSLVEEYKCSKARLEMTLTESRDPVVRGAAPILATGRRWKPSAAVAQAKSALRHRDIVGQVQHGRGGLGLGATTPIWQKATRAERRRLVVEEERHQEEADRSARAVSQAKQGRWMKWDGVERRKITWSDLWNMESNMLSFTIRATYDVLPTPANLHLWFGEDPACLQCLKHILVGCKTSLTQGRYTWRHNQVLKCLAAALESKRVITNAKHPEAQTTFWQPASFIRKGEKKLTNQSPADSCPLNAARDWEMRVDLNQRLTFPPEIAMTNLCPDLVLWSKTCQRVFIVELTVPWEEAIDEAFERKQLRYANLAAEAEDQGWNVFMRPVEVGCRGFIASSTSRLLKEVGIRGQAQRKTIKERATAAERSSHWLWLKRKETVWAAK</sequence>
<evidence type="ECO:0008006" key="4">
    <source>
        <dbReference type="Google" id="ProtNLM"/>
    </source>
</evidence>
<protein>
    <recommendedName>
        <fullName evidence="4">Reverse transcriptase domain-containing protein</fullName>
    </recommendedName>
</protein>
<proteinExistence type="predicted"/>
<gene>
    <name evidence="2" type="ORF">N1851_018687</name>
</gene>
<dbReference type="EMBL" id="JAOPHQ010003429">
    <property type="protein sequence ID" value="KAK0143195.1"/>
    <property type="molecule type" value="Genomic_DNA"/>
</dbReference>
<feature type="compositionally biased region" description="Polar residues" evidence="1">
    <location>
        <begin position="67"/>
        <end position="83"/>
    </location>
</feature>
<name>A0AA47NZS1_MERPO</name>
<keyword evidence="3" id="KW-1185">Reference proteome</keyword>
<comment type="caution">
    <text evidence="2">The sequence shown here is derived from an EMBL/GenBank/DDBJ whole genome shotgun (WGS) entry which is preliminary data.</text>
</comment>